<dbReference type="EMBL" id="FNMY01000004">
    <property type="protein sequence ID" value="SDW94541.1"/>
    <property type="molecule type" value="Genomic_DNA"/>
</dbReference>
<dbReference type="OrthoDB" id="1179119at2"/>
<name>A0A1H2XNT1_9FLAO</name>
<protein>
    <recommendedName>
        <fullName evidence="4">Secreted protein</fullName>
    </recommendedName>
</protein>
<dbReference type="Pfam" id="PF20130">
    <property type="entry name" value="DUF6520"/>
    <property type="match status" value="1"/>
</dbReference>
<reference evidence="3" key="1">
    <citation type="submission" date="2016-10" db="EMBL/GenBank/DDBJ databases">
        <authorList>
            <person name="Varghese N."/>
            <person name="Submissions S."/>
        </authorList>
    </citation>
    <scope>NUCLEOTIDE SEQUENCE [LARGE SCALE GENOMIC DNA]</scope>
    <source>
        <strain evidence="3">DSM 25030</strain>
    </source>
</reference>
<feature type="signal peptide" evidence="1">
    <location>
        <begin position="1"/>
        <end position="24"/>
    </location>
</feature>
<evidence type="ECO:0000313" key="2">
    <source>
        <dbReference type="EMBL" id="SDW94541.1"/>
    </source>
</evidence>
<sequence length="81" mass="9073">MKSKFLKLVLPAFAILLAVGLAFATDEKPVVQQAHYLHPINGWQTVNVEDACFTGSNMACKYDIYQLYAEESESSQALYKN</sequence>
<accession>A0A1H2XNT1</accession>
<dbReference type="Proteomes" id="UP000199592">
    <property type="component" value="Unassembled WGS sequence"/>
</dbReference>
<keyword evidence="1" id="KW-0732">Signal</keyword>
<keyword evidence="3" id="KW-1185">Reference proteome</keyword>
<evidence type="ECO:0008006" key="4">
    <source>
        <dbReference type="Google" id="ProtNLM"/>
    </source>
</evidence>
<organism evidence="2 3">
    <name type="scientific">Flagellimonas zhangzhouensis</name>
    <dbReference type="NCBI Taxonomy" id="1073328"/>
    <lineage>
        <taxon>Bacteria</taxon>
        <taxon>Pseudomonadati</taxon>
        <taxon>Bacteroidota</taxon>
        <taxon>Flavobacteriia</taxon>
        <taxon>Flavobacteriales</taxon>
        <taxon>Flavobacteriaceae</taxon>
        <taxon>Flagellimonas</taxon>
    </lineage>
</organism>
<gene>
    <name evidence="2" type="ORF">SAMN04487892_2751</name>
</gene>
<dbReference type="InterPro" id="IPR045391">
    <property type="entry name" value="DUF6520"/>
</dbReference>
<dbReference type="STRING" id="1073328.SAMN05216294_2757"/>
<feature type="chain" id="PRO_5011615850" description="Secreted protein" evidence="1">
    <location>
        <begin position="25"/>
        <end position="81"/>
    </location>
</feature>
<dbReference type="AlphaFoldDB" id="A0A1H2XNT1"/>
<dbReference type="RefSeq" id="WP_090297708.1">
    <property type="nucleotide sequence ID" value="NZ_FNKI01000003.1"/>
</dbReference>
<evidence type="ECO:0000256" key="1">
    <source>
        <dbReference type="SAM" id="SignalP"/>
    </source>
</evidence>
<evidence type="ECO:0000313" key="3">
    <source>
        <dbReference type="Proteomes" id="UP000199592"/>
    </source>
</evidence>
<proteinExistence type="predicted"/>